<dbReference type="EMBL" id="CP029145">
    <property type="protein sequence ID" value="AWM32808.1"/>
    <property type="molecule type" value="Genomic_DNA"/>
</dbReference>
<reference evidence="2" key="1">
    <citation type="submission" date="2018-04" db="EMBL/GenBank/DDBJ databases">
        <title>Complete genome of Antarctic heterotrophic bacterium Hymenobacter nivis.</title>
        <authorList>
            <person name="Terashima M."/>
        </authorList>
    </citation>
    <scope>NUCLEOTIDE SEQUENCE [LARGE SCALE GENOMIC DNA]</scope>
    <source>
        <strain evidence="2">NBRC 111535</strain>
    </source>
</reference>
<accession>A0A2Z3GIC9</accession>
<dbReference type="Proteomes" id="UP000245999">
    <property type="component" value="Chromosome"/>
</dbReference>
<protein>
    <submittedName>
        <fullName evidence="1">Uncharacterized protein</fullName>
    </submittedName>
</protein>
<organism evidence="1 2">
    <name type="scientific">Hymenobacter nivis</name>
    <dbReference type="NCBI Taxonomy" id="1850093"/>
    <lineage>
        <taxon>Bacteria</taxon>
        <taxon>Pseudomonadati</taxon>
        <taxon>Bacteroidota</taxon>
        <taxon>Cytophagia</taxon>
        <taxon>Cytophagales</taxon>
        <taxon>Hymenobacteraceae</taxon>
        <taxon>Hymenobacter</taxon>
    </lineage>
</organism>
<gene>
    <name evidence="1" type="ORF">DDQ68_08455</name>
</gene>
<dbReference type="KEGG" id="hnv:DDQ68_08455"/>
<keyword evidence="2" id="KW-1185">Reference proteome</keyword>
<dbReference type="AlphaFoldDB" id="A0A2Z3GIC9"/>
<proteinExistence type="predicted"/>
<name>A0A2Z3GIC9_9BACT</name>
<dbReference type="OrthoDB" id="980086at2"/>
<evidence type="ECO:0000313" key="1">
    <source>
        <dbReference type="EMBL" id="AWM32808.1"/>
    </source>
</evidence>
<sequence length="594" mass="62178">MIYYGLAGACLLLGLGLVAAAWRRPSRRQRGLRVLAGALAAAALWLTAYPPRRAVPAARAEAIVLTPDYQLDTLAQLRRRLGAGTPVWRYAGAPGPAGARPLGSLLALAEQRPALRRVHVLGEGLPDAALPQLGALAVQTHAAPAFAGFATAAWPRRVLLGEPLLVEGTAATPAGAPAWVSLHADGAGRDSMRMPAGGGPFRLRYRPKAAGLARYRLVLRQPSHAAWAEPVPLEVAAAPHPPVLLLSAAPSFEFKFLKNHLAGQPRAVAVRTGISRGLTQTEFLNQPAQDLSRLTPTLLARYAVVMADAGTLASLSGPESQALRGALQTGRLGLVVLADAAPLPAATPARADFAVVPHPTAATPQLLAWTDAPAAVRAPLPATLRPSTALQPLVQGPDAALVAAKRRFGLGAVVVSVVPETFRWALQGQDAGYASFWNRLLSAATPAAPAAATWRVATGWPKAQNSTALHLEAGAFPSAPPTVRALAGGPTVALPLRQDPRLPEWSTALFWPAAAGWHQVQGPGKTSFSFYVFGPDDWQGPEAQQRQLAAAQRASAAPGPAATAPGAVQEPWPAGWFFGLFLLAAGYLWLEEKL</sequence>
<evidence type="ECO:0000313" key="2">
    <source>
        <dbReference type="Proteomes" id="UP000245999"/>
    </source>
</evidence>